<keyword evidence="4" id="KW-0156">Chromatin regulator</keyword>
<reference evidence="11" key="2">
    <citation type="submission" date="2025-08" db="UniProtKB">
        <authorList>
            <consortium name="Ensembl"/>
        </authorList>
    </citation>
    <scope>IDENTIFICATION</scope>
</reference>
<dbReference type="AlphaFoldDB" id="A0A667WXH8"/>
<dbReference type="SUPFAM" id="SSF51197">
    <property type="entry name" value="Clavaminate synthase-like"/>
    <property type="match status" value="1"/>
</dbReference>
<dbReference type="GO" id="GO:0046872">
    <property type="term" value="F:metal ion binding"/>
    <property type="evidence" value="ECO:0007669"/>
    <property type="project" value="UniProtKB-KW"/>
</dbReference>
<dbReference type="GO" id="GO:0006909">
    <property type="term" value="P:phagocytosis"/>
    <property type="evidence" value="ECO:0007669"/>
    <property type="project" value="TreeGrafter"/>
</dbReference>
<evidence type="ECO:0000256" key="5">
    <source>
        <dbReference type="ARBA" id="ARBA00022964"/>
    </source>
</evidence>
<evidence type="ECO:0000313" key="11">
    <source>
        <dbReference type="Ensembl" id="ENSMMDP00005007457.1"/>
    </source>
</evidence>
<dbReference type="Ensembl" id="ENSMMDT00005007656.1">
    <property type="protein sequence ID" value="ENSMMDP00005007457.1"/>
    <property type="gene ID" value="ENSMMDG00005004045.1"/>
</dbReference>
<evidence type="ECO:0000256" key="7">
    <source>
        <dbReference type="ARBA" id="ARBA00023004"/>
    </source>
</evidence>
<evidence type="ECO:0000256" key="10">
    <source>
        <dbReference type="ARBA" id="ARBA00023242"/>
    </source>
</evidence>
<keyword evidence="5" id="KW-0223">Dioxygenase</keyword>
<sequence>MNHKSKKRIKEAKRSARPELKDSVDWTKHGYCETFDLSHRTVKDNVERVDAVQLSPDAFIQRFERPYKPVVLLNCQESWPAREKWTLERLKRKYRNQKFKCGEDNDGYSVKMKMKYYVEYLESTRDDSPLYIFDSKKKNLWFETLSHILPLSKNCSTCHLDIAYGHIECFSNITIKYAALL</sequence>
<evidence type="ECO:0000256" key="6">
    <source>
        <dbReference type="ARBA" id="ARBA00023002"/>
    </source>
</evidence>
<dbReference type="GO" id="GO:0033749">
    <property type="term" value="F:histone H4R3 demethylase activity"/>
    <property type="evidence" value="ECO:0007669"/>
    <property type="project" value="TreeGrafter"/>
</dbReference>
<keyword evidence="9" id="KW-0804">Transcription</keyword>
<dbReference type="GO" id="GO:0005737">
    <property type="term" value="C:cytoplasm"/>
    <property type="evidence" value="ECO:0007669"/>
    <property type="project" value="TreeGrafter"/>
</dbReference>
<keyword evidence="3" id="KW-0479">Metal-binding</keyword>
<accession>A0A667WXH8</accession>
<gene>
    <name evidence="11" type="primary">JMJD6</name>
    <name evidence="11" type="synonym">jmjd6</name>
</gene>
<keyword evidence="10" id="KW-0539">Nucleus</keyword>
<protein>
    <submittedName>
        <fullName evidence="11">Jumonji domain containing 6, arginine demethylase and lysine hydroxylase</fullName>
    </submittedName>
</protein>
<evidence type="ECO:0000256" key="8">
    <source>
        <dbReference type="ARBA" id="ARBA00023015"/>
    </source>
</evidence>
<reference evidence="11" key="1">
    <citation type="submission" date="2019-06" db="EMBL/GenBank/DDBJ databases">
        <authorList>
            <consortium name="Wellcome Sanger Institute Data Sharing"/>
        </authorList>
    </citation>
    <scope>NUCLEOTIDE SEQUENCE [LARGE SCALE GENOMIC DNA]</scope>
</reference>
<evidence type="ECO:0000256" key="4">
    <source>
        <dbReference type="ARBA" id="ARBA00022853"/>
    </source>
</evidence>
<proteinExistence type="predicted"/>
<dbReference type="PANTHER" id="PTHR12480:SF32">
    <property type="entry name" value="BIFUNCTIONAL ARGININE DEMETHYLASE AND LYSYL-HYDROXYLASE JMJD6"/>
    <property type="match status" value="1"/>
</dbReference>
<dbReference type="Proteomes" id="UP000472263">
    <property type="component" value="Chromosome 8"/>
</dbReference>
<dbReference type="GO" id="GO:0106140">
    <property type="term" value="F:P-TEFb complex binding"/>
    <property type="evidence" value="ECO:0007669"/>
    <property type="project" value="TreeGrafter"/>
</dbReference>
<dbReference type="GeneTree" id="ENSGT00940000156867"/>
<dbReference type="GO" id="GO:0005634">
    <property type="term" value="C:nucleus"/>
    <property type="evidence" value="ECO:0007669"/>
    <property type="project" value="UniProtKB-SubCell"/>
</dbReference>
<dbReference type="PANTHER" id="PTHR12480">
    <property type="entry name" value="ARGININE DEMETHYLASE AND LYSYL-HYDROXYLASE JMJD"/>
    <property type="match status" value="1"/>
</dbReference>
<evidence type="ECO:0000256" key="3">
    <source>
        <dbReference type="ARBA" id="ARBA00022723"/>
    </source>
</evidence>
<dbReference type="InterPro" id="IPR050910">
    <property type="entry name" value="JMJD6_ArgDemeth/LysHydrox"/>
</dbReference>
<comment type="subcellular location">
    <subcellularLocation>
        <location evidence="2">Nucleus</location>
    </subcellularLocation>
</comment>
<evidence type="ECO:0000256" key="1">
    <source>
        <dbReference type="ARBA" id="ARBA00001954"/>
    </source>
</evidence>
<keyword evidence="6" id="KW-0560">Oxidoreductase</keyword>
<dbReference type="Gene3D" id="2.60.120.650">
    <property type="entry name" value="Cupin"/>
    <property type="match status" value="1"/>
</dbReference>
<comment type="cofactor">
    <cofactor evidence="1">
        <name>Fe(2+)</name>
        <dbReference type="ChEBI" id="CHEBI:29033"/>
    </cofactor>
</comment>
<evidence type="ECO:0000256" key="9">
    <source>
        <dbReference type="ARBA" id="ARBA00023163"/>
    </source>
</evidence>
<evidence type="ECO:0000256" key="2">
    <source>
        <dbReference type="ARBA" id="ARBA00004123"/>
    </source>
</evidence>
<reference evidence="11" key="3">
    <citation type="submission" date="2025-09" db="UniProtKB">
        <authorList>
            <consortium name="Ensembl"/>
        </authorList>
    </citation>
    <scope>IDENTIFICATION</scope>
</reference>
<evidence type="ECO:0000313" key="12">
    <source>
        <dbReference type="Proteomes" id="UP000472263"/>
    </source>
</evidence>
<organism evidence="11 12">
    <name type="scientific">Myripristis murdjan</name>
    <name type="common">pinecone soldierfish</name>
    <dbReference type="NCBI Taxonomy" id="586833"/>
    <lineage>
        <taxon>Eukaryota</taxon>
        <taxon>Metazoa</taxon>
        <taxon>Chordata</taxon>
        <taxon>Craniata</taxon>
        <taxon>Vertebrata</taxon>
        <taxon>Euteleostomi</taxon>
        <taxon>Actinopterygii</taxon>
        <taxon>Neopterygii</taxon>
        <taxon>Teleostei</taxon>
        <taxon>Neoteleostei</taxon>
        <taxon>Acanthomorphata</taxon>
        <taxon>Holocentriformes</taxon>
        <taxon>Holocentridae</taxon>
        <taxon>Myripristis</taxon>
    </lineage>
</organism>
<keyword evidence="7" id="KW-0408">Iron</keyword>
<keyword evidence="12" id="KW-1185">Reference proteome</keyword>
<keyword evidence="8" id="KW-0805">Transcription regulation</keyword>
<name>A0A667WXH8_9TELE</name>